<dbReference type="GO" id="GO:0016747">
    <property type="term" value="F:acyltransferase activity, transferring groups other than amino-acyl groups"/>
    <property type="evidence" value="ECO:0007669"/>
    <property type="project" value="InterPro"/>
</dbReference>
<accession>A0A8H7QAN8</accession>
<feature type="region of interest" description="Disordered" evidence="1">
    <location>
        <begin position="207"/>
        <end position="233"/>
    </location>
</feature>
<feature type="compositionally biased region" description="Low complexity" evidence="1">
    <location>
        <begin position="77"/>
        <end position="94"/>
    </location>
</feature>
<feature type="domain" description="N-acetyltransferase" evidence="2">
    <location>
        <begin position="482"/>
        <end position="623"/>
    </location>
</feature>
<dbReference type="InterPro" id="IPR000182">
    <property type="entry name" value="GNAT_dom"/>
</dbReference>
<sequence>MLTSTSPEQPALGAQSPLTKALAKPTIDISPSTPLSRNSPTLQSLNRILNRTSRKVTPSTPNTPSIPITPMARLGVAATPRSSRPTPRSPRATRSLDQLAMYRRTSITKSATPAAAASPATVMESPRRCQEIQSLCRRFTFKHTTLNMSSRAIVNGNNETMRDFLQDLKERNREERVRHYQNERKQEREKRWYRLRGIRMPWELEGSANDRSTQAGPLHLIARPDGGSLARSPLTRQPTLQDICLSFKPDDQNYEQRGSWHIQAKKARKEEEKFRQEKLKWYKNARISLLTDNTSEMLLPGPHAVFATDIATFIPIHRCNECYSDDCLHQFEKLASYRGKVNILARRSANRKTQLKINTRKPSLDFADWASRGQRWSQLRLQSFLNQSKVARGWEVLKRRRVTEQAAESRRPSSKIEKQIQKAKGDLEIDWDQTVRAPSDINKYRPKKYNGRITPMDDGKAENPLNSILVMTDKDSPSAAIITIQTIGQVLLHQSLKTLFFMANEAVRALSKEADVNLASSLEDYLSIDILCDEAMNVKGVLEYIFLKRYLCINKIVIPEKYQRQGFGTTMIRRVTLLATWRQKDLLVYAPPNTVPFYTKWGFELCKDMSADDDSVVMIKRVAAPERAESYGFSLGKCNTLR</sequence>
<protein>
    <recommendedName>
        <fullName evidence="2">N-acetyltransferase domain-containing protein</fullName>
    </recommendedName>
</protein>
<dbReference type="Proteomes" id="UP000612746">
    <property type="component" value="Unassembled WGS sequence"/>
</dbReference>
<organism evidence="3 4">
    <name type="scientific">Umbelopsis vinacea</name>
    <dbReference type="NCBI Taxonomy" id="44442"/>
    <lineage>
        <taxon>Eukaryota</taxon>
        <taxon>Fungi</taxon>
        <taxon>Fungi incertae sedis</taxon>
        <taxon>Mucoromycota</taxon>
        <taxon>Mucoromycotina</taxon>
        <taxon>Umbelopsidomycetes</taxon>
        <taxon>Umbelopsidales</taxon>
        <taxon>Umbelopsidaceae</taxon>
        <taxon>Umbelopsis</taxon>
    </lineage>
</organism>
<dbReference type="PROSITE" id="PS51186">
    <property type="entry name" value="GNAT"/>
    <property type="match status" value="1"/>
</dbReference>
<dbReference type="Gene3D" id="3.40.630.30">
    <property type="match status" value="1"/>
</dbReference>
<dbReference type="EMBL" id="JAEPRA010000002">
    <property type="protein sequence ID" value="KAG2187906.1"/>
    <property type="molecule type" value="Genomic_DNA"/>
</dbReference>
<feature type="region of interest" description="Disordered" evidence="1">
    <location>
        <begin position="1"/>
        <end position="94"/>
    </location>
</feature>
<dbReference type="OrthoDB" id="2115692at2759"/>
<evidence type="ECO:0000259" key="2">
    <source>
        <dbReference type="PROSITE" id="PS51186"/>
    </source>
</evidence>
<comment type="caution">
    <text evidence="3">The sequence shown here is derived from an EMBL/GenBank/DDBJ whole genome shotgun (WGS) entry which is preliminary data.</text>
</comment>
<gene>
    <name evidence="3" type="ORF">INT44_000656</name>
</gene>
<dbReference type="SUPFAM" id="SSF55729">
    <property type="entry name" value="Acyl-CoA N-acyltransferases (Nat)"/>
    <property type="match status" value="1"/>
</dbReference>
<evidence type="ECO:0000313" key="4">
    <source>
        <dbReference type="Proteomes" id="UP000612746"/>
    </source>
</evidence>
<name>A0A8H7QAN8_9FUNG</name>
<dbReference type="InterPro" id="IPR016181">
    <property type="entry name" value="Acyl_CoA_acyltransferase"/>
</dbReference>
<feature type="compositionally biased region" description="Low complexity" evidence="1">
    <location>
        <begin position="57"/>
        <end position="70"/>
    </location>
</feature>
<reference evidence="3" key="1">
    <citation type="submission" date="2020-12" db="EMBL/GenBank/DDBJ databases">
        <title>Metabolic potential, ecology and presence of endohyphal bacteria is reflected in genomic diversity of Mucoromycotina.</title>
        <authorList>
            <person name="Muszewska A."/>
            <person name="Okrasinska A."/>
            <person name="Steczkiewicz K."/>
            <person name="Drgas O."/>
            <person name="Orlowska M."/>
            <person name="Perlinska-Lenart U."/>
            <person name="Aleksandrzak-Piekarczyk T."/>
            <person name="Szatraj K."/>
            <person name="Zielenkiewicz U."/>
            <person name="Pilsyk S."/>
            <person name="Malc E."/>
            <person name="Mieczkowski P."/>
            <person name="Kruszewska J.S."/>
            <person name="Biernat P."/>
            <person name="Pawlowska J."/>
        </authorList>
    </citation>
    <scope>NUCLEOTIDE SEQUENCE</scope>
    <source>
        <strain evidence="3">WA0000051536</strain>
    </source>
</reference>
<feature type="compositionally biased region" description="Polar residues" evidence="1">
    <location>
        <begin position="29"/>
        <end position="51"/>
    </location>
</feature>
<evidence type="ECO:0000313" key="3">
    <source>
        <dbReference type="EMBL" id="KAG2187906.1"/>
    </source>
</evidence>
<dbReference type="AlphaFoldDB" id="A0A8H7QAN8"/>
<keyword evidence="4" id="KW-1185">Reference proteome</keyword>
<proteinExistence type="predicted"/>
<evidence type="ECO:0000256" key="1">
    <source>
        <dbReference type="SAM" id="MobiDB-lite"/>
    </source>
</evidence>